<accession>A0A7J6TS06</accession>
<evidence type="ECO:0000313" key="1">
    <source>
        <dbReference type="EMBL" id="KAF4748118.1"/>
    </source>
</evidence>
<sequence>GYEIVFSNYDDDFKQLLQALGSQPYAEYRASGLFIDFTEYAAQCTGQSSHDDLMERLFIWFVLNDDYEREQGQCSQLFSPQLVNLFDREIGRSFENYSDFSCARRRLVGGHDLLQ</sequence>
<dbReference type="AlphaFoldDB" id="A0A7J6TS06"/>
<protein>
    <submittedName>
        <fullName evidence="1">Uncharacterized protein</fullName>
    </submittedName>
</protein>
<dbReference type="Proteomes" id="UP000553632">
    <property type="component" value="Unassembled WGS sequence"/>
</dbReference>
<keyword evidence="2" id="KW-1185">Reference proteome</keyword>
<reference evidence="1 2" key="1">
    <citation type="submission" date="2020-04" db="EMBL/GenBank/DDBJ databases">
        <title>Perkinsus olseni comparative genomics.</title>
        <authorList>
            <person name="Bogema D.R."/>
        </authorList>
    </citation>
    <scope>NUCLEOTIDE SEQUENCE [LARGE SCALE GENOMIC DNA]</scope>
    <source>
        <strain evidence="1 2">ATCC PRA-207</strain>
    </source>
</reference>
<gene>
    <name evidence="1" type="ORF">FOZ63_018900</name>
</gene>
<dbReference type="EMBL" id="JABANO010008695">
    <property type="protein sequence ID" value="KAF4748118.1"/>
    <property type="molecule type" value="Genomic_DNA"/>
</dbReference>
<feature type="non-terminal residue" evidence="1">
    <location>
        <position position="1"/>
    </location>
</feature>
<comment type="caution">
    <text evidence="1">The sequence shown here is derived from an EMBL/GenBank/DDBJ whole genome shotgun (WGS) entry which is preliminary data.</text>
</comment>
<name>A0A7J6TS06_PEROL</name>
<evidence type="ECO:0000313" key="2">
    <source>
        <dbReference type="Proteomes" id="UP000553632"/>
    </source>
</evidence>
<organism evidence="1 2">
    <name type="scientific">Perkinsus olseni</name>
    <name type="common">Perkinsus atlanticus</name>
    <dbReference type="NCBI Taxonomy" id="32597"/>
    <lineage>
        <taxon>Eukaryota</taxon>
        <taxon>Sar</taxon>
        <taxon>Alveolata</taxon>
        <taxon>Perkinsozoa</taxon>
        <taxon>Perkinsea</taxon>
        <taxon>Perkinsida</taxon>
        <taxon>Perkinsidae</taxon>
        <taxon>Perkinsus</taxon>
    </lineage>
</organism>
<proteinExistence type="predicted"/>
<feature type="non-terminal residue" evidence="1">
    <location>
        <position position="115"/>
    </location>
</feature>